<organism evidence="2 3">
    <name type="scientific">Trichomonas vaginalis (strain ATCC PRA-98 / G3)</name>
    <dbReference type="NCBI Taxonomy" id="412133"/>
    <lineage>
        <taxon>Eukaryota</taxon>
        <taxon>Metamonada</taxon>
        <taxon>Parabasalia</taxon>
        <taxon>Trichomonadida</taxon>
        <taxon>Trichomonadidae</taxon>
        <taxon>Trichomonas</taxon>
    </lineage>
</organism>
<dbReference type="Proteomes" id="UP000001542">
    <property type="component" value="Unassembled WGS sequence"/>
</dbReference>
<dbReference type="KEGG" id="tva:4746817"/>
<name>A2G113_TRIV3</name>
<dbReference type="VEuPathDB" id="TrichDB:TVAG_409330"/>
<feature type="compositionally biased region" description="Low complexity" evidence="1">
    <location>
        <begin position="116"/>
        <end position="130"/>
    </location>
</feature>
<gene>
    <name evidence="2" type="ORF">TVAG_409330</name>
</gene>
<dbReference type="EMBL" id="DS114229">
    <property type="protein sequence ID" value="EAX89150.1"/>
    <property type="molecule type" value="Genomic_DNA"/>
</dbReference>
<dbReference type="AlphaFoldDB" id="A2G113"/>
<accession>A2G113</accession>
<dbReference type="SMR" id="A2G113"/>
<dbReference type="VEuPathDB" id="TrichDB:TVAGG3_0230730"/>
<evidence type="ECO:0000256" key="1">
    <source>
        <dbReference type="SAM" id="MobiDB-lite"/>
    </source>
</evidence>
<feature type="region of interest" description="Disordered" evidence="1">
    <location>
        <begin position="112"/>
        <end position="137"/>
    </location>
</feature>
<keyword evidence="3" id="KW-1185">Reference proteome</keyword>
<proteinExistence type="predicted"/>
<protein>
    <submittedName>
        <fullName evidence="2">Uncharacterized protein</fullName>
    </submittedName>
</protein>
<evidence type="ECO:0000313" key="3">
    <source>
        <dbReference type="Proteomes" id="UP000001542"/>
    </source>
</evidence>
<dbReference type="RefSeq" id="XP_001302080.1">
    <property type="nucleotide sequence ID" value="XM_001302079.1"/>
</dbReference>
<dbReference type="InParanoid" id="A2G113"/>
<reference evidence="2" key="2">
    <citation type="journal article" date="2007" name="Science">
        <title>Draft genome sequence of the sexually transmitted pathogen Trichomonas vaginalis.</title>
        <authorList>
            <person name="Carlton J.M."/>
            <person name="Hirt R.P."/>
            <person name="Silva J.C."/>
            <person name="Delcher A.L."/>
            <person name="Schatz M."/>
            <person name="Zhao Q."/>
            <person name="Wortman J.R."/>
            <person name="Bidwell S.L."/>
            <person name="Alsmark U.C.M."/>
            <person name="Besteiro S."/>
            <person name="Sicheritz-Ponten T."/>
            <person name="Noel C.J."/>
            <person name="Dacks J.B."/>
            <person name="Foster P.G."/>
            <person name="Simillion C."/>
            <person name="Van de Peer Y."/>
            <person name="Miranda-Saavedra D."/>
            <person name="Barton G.J."/>
            <person name="Westrop G.D."/>
            <person name="Mueller S."/>
            <person name="Dessi D."/>
            <person name="Fiori P.L."/>
            <person name="Ren Q."/>
            <person name="Paulsen I."/>
            <person name="Zhang H."/>
            <person name="Bastida-Corcuera F.D."/>
            <person name="Simoes-Barbosa A."/>
            <person name="Brown M.T."/>
            <person name="Hayes R.D."/>
            <person name="Mukherjee M."/>
            <person name="Okumura C.Y."/>
            <person name="Schneider R."/>
            <person name="Smith A.J."/>
            <person name="Vanacova S."/>
            <person name="Villalvazo M."/>
            <person name="Haas B.J."/>
            <person name="Pertea M."/>
            <person name="Feldblyum T.V."/>
            <person name="Utterback T.R."/>
            <person name="Shu C.L."/>
            <person name="Osoegawa K."/>
            <person name="de Jong P.J."/>
            <person name="Hrdy I."/>
            <person name="Horvathova L."/>
            <person name="Zubacova Z."/>
            <person name="Dolezal P."/>
            <person name="Malik S.B."/>
            <person name="Logsdon J.M. Jr."/>
            <person name="Henze K."/>
            <person name="Gupta A."/>
            <person name="Wang C.C."/>
            <person name="Dunne R.L."/>
            <person name="Upcroft J.A."/>
            <person name="Upcroft P."/>
            <person name="White O."/>
            <person name="Salzberg S.L."/>
            <person name="Tang P."/>
            <person name="Chiu C.-H."/>
            <person name="Lee Y.-S."/>
            <person name="Embley T.M."/>
            <person name="Coombs G.H."/>
            <person name="Mottram J.C."/>
            <person name="Tachezy J."/>
            <person name="Fraser-Liggett C.M."/>
            <person name="Johnson P.J."/>
        </authorList>
    </citation>
    <scope>NUCLEOTIDE SEQUENCE [LARGE SCALE GENOMIC DNA]</scope>
    <source>
        <strain evidence="2">G3</strain>
    </source>
</reference>
<reference evidence="2" key="1">
    <citation type="submission" date="2006-10" db="EMBL/GenBank/DDBJ databases">
        <authorList>
            <person name="Amadeo P."/>
            <person name="Zhao Q."/>
            <person name="Wortman J."/>
            <person name="Fraser-Liggett C."/>
            <person name="Carlton J."/>
        </authorList>
    </citation>
    <scope>NUCLEOTIDE SEQUENCE</scope>
    <source>
        <strain evidence="2">G3</strain>
    </source>
</reference>
<sequence length="229" mass="26463">MEVSGLIWDDLKQHISPPEIDMYAKRIGIARINRNEEIYNELSTLRKLYNTMQNKLTEEIAKKTPSILVSAQRTTAIQKCIHFLDSLKEAGHFIETDNPVDKEIVKYLKVTRSDRPNSSSPISTSRPTSSLRASRSVTDVSNSIDDVRALLDEEFDEMQTQVQEIRCSMFNVCDEYNEAKEVEPPTTESIEKFNKRLQQQDFTVRSMTKQKSAGVNRLRDSIQMNRLWE</sequence>
<dbReference type="OrthoDB" id="10263582at2759"/>
<evidence type="ECO:0000313" key="2">
    <source>
        <dbReference type="EMBL" id="EAX89150.1"/>
    </source>
</evidence>